<evidence type="ECO:0000313" key="4">
    <source>
        <dbReference type="EMBL" id="KAK1646460.1"/>
    </source>
</evidence>
<dbReference type="Gene3D" id="2.30.39.10">
    <property type="entry name" value="Alpha-1-antitrypsin, domain 1"/>
    <property type="match status" value="1"/>
</dbReference>
<dbReference type="PANTHER" id="PTHR11461:SF385">
    <property type="entry name" value="SERPIN DOMAIN-CONTAINING PROTEIN"/>
    <property type="match status" value="1"/>
</dbReference>
<evidence type="ECO:0000259" key="3">
    <source>
        <dbReference type="SMART" id="SM00093"/>
    </source>
</evidence>
<keyword evidence="5" id="KW-1185">Reference proteome</keyword>
<reference evidence="4" key="1">
    <citation type="submission" date="2023-07" db="EMBL/GenBank/DDBJ databases">
        <title>A chromosome-level genome assembly of Lolium multiflorum.</title>
        <authorList>
            <person name="Chen Y."/>
            <person name="Copetti D."/>
            <person name="Kolliker R."/>
            <person name="Studer B."/>
        </authorList>
    </citation>
    <scope>NUCLEOTIDE SEQUENCE</scope>
    <source>
        <strain evidence="4">02402/16</strain>
        <tissue evidence="4">Leaf</tissue>
    </source>
</reference>
<dbReference type="PANTHER" id="PTHR11461">
    <property type="entry name" value="SERINE PROTEASE INHIBITOR, SERPIN"/>
    <property type="match status" value="1"/>
</dbReference>
<feature type="domain" description="Serpin" evidence="3">
    <location>
        <begin position="1"/>
        <end position="262"/>
    </location>
</feature>
<dbReference type="AlphaFoldDB" id="A0AAD8W8Z1"/>
<dbReference type="Gene3D" id="6.20.40.10">
    <property type="match status" value="1"/>
</dbReference>
<gene>
    <name evidence="4" type="ORF">QYE76_064265</name>
</gene>
<evidence type="ECO:0000256" key="2">
    <source>
        <dbReference type="RuleBase" id="RU000411"/>
    </source>
</evidence>
<dbReference type="Gene3D" id="3.30.497.10">
    <property type="entry name" value="Antithrombin, subunit I, domain 2"/>
    <property type="match status" value="1"/>
</dbReference>
<dbReference type="InterPro" id="IPR042185">
    <property type="entry name" value="Serpin_sf_2"/>
</dbReference>
<dbReference type="InterPro" id="IPR023796">
    <property type="entry name" value="Serpin_dom"/>
</dbReference>
<dbReference type="GO" id="GO:0004867">
    <property type="term" value="F:serine-type endopeptidase inhibitor activity"/>
    <property type="evidence" value="ECO:0007669"/>
    <property type="project" value="InterPro"/>
</dbReference>
<dbReference type="SUPFAM" id="SSF56574">
    <property type="entry name" value="Serpins"/>
    <property type="match status" value="1"/>
</dbReference>
<dbReference type="Pfam" id="PF00079">
    <property type="entry name" value="Serpin"/>
    <property type="match status" value="2"/>
</dbReference>
<organism evidence="4 5">
    <name type="scientific">Lolium multiflorum</name>
    <name type="common">Italian ryegrass</name>
    <name type="synonym">Lolium perenne subsp. multiflorum</name>
    <dbReference type="NCBI Taxonomy" id="4521"/>
    <lineage>
        <taxon>Eukaryota</taxon>
        <taxon>Viridiplantae</taxon>
        <taxon>Streptophyta</taxon>
        <taxon>Embryophyta</taxon>
        <taxon>Tracheophyta</taxon>
        <taxon>Spermatophyta</taxon>
        <taxon>Magnoliopsida</taxon>
        <taxon>Liliopsida</taxon>
        <taxon>Poales</taxon>
        <taxon>Poaceae</taxon>
        <taxon>BOP clade</taxon>
        <taxon>Pooideae</taxon>
        <taxon>Poodae</taxon>
        <taxon>Poeae</taxon>
        <taxon>Poeae Chloroplast Group 2 (Poeae type)</taxon>
        <taxon>Loliodinae</taxon>
        <taxon>Loliinae</taxon>
        <taxon>Lolium</taxon>
    </lineage>
</organism>
<proteinExistence type="inferred from homology"/>
<dbReference type="SMART" id="SM00093">
    <property type="entry name" value="SERPIN"/>
    <property type="match status" value="1"/>
</dbReference>
<dbReference type="InterPro" id="IPR042178">
    <property type="entry name" value="Serpin_sf_1"/>
</dbReference>
<dbReference type="InterPro" id="IPR036186">
    <property type="entry name" value="Serpin_sf"/>
</dbReference>
<protein>
    <recommendedName>
        <fullName evidence="3">Serpin domain-containing protein</fullName>
    </recommendedName>
</protein>
<dbReference type="EMBL" id="JAUUTY010000004">
    <property type="protein sequence ID" value="KAK1646460.1"/>
    <property type="molecule type" value="Genomic_DNA"/>
</dbReference>
<accession>A0AAD8W8Z1</accession>
<dbReference type="InterPro" id="IPR000215">
    <property type="entry name" value="Serpin_fam"/>
</dbReference>
<dbReference type="Proteomes" id="UP001231189">
    <property type="component" value="Unassembled WGS sequence"/>
</dbReference>
<name>A0AAD8W8Z1_LOLMU</name>
<comment type="similarity">
    <text evidence="1 2">Belongs to the serpin family.</text>
</comment>
<comment type="caution">
    <text evidence="4">The sequence shown here is derived from an EMBL/GenBank/DDBJ whole genome shotgun (WGS) entry which is preliminary data.</text>
</comment>
<sequence>MGTFKAEAMVVDFLHAPEEARGQINTWAAQKTKNLINSVLPPGSIDPATTRVMVGNAVYFKGAWEGKPFDRRLTVHKPFHRLDGSHVDVPFMQSRMRQFVAIHDGFKVLKLRYRMAAHGHTNKTPTPAPFGRVELEQRTIRYVAPPQRAAVPTQFSMCIFLPEAHNGLRGLLDTIASRPGFLHEHLPHQRIDVHEIRVPKFKLSFYSSVVAVLKLGLRLPFCGKADLSDMVEDDSCGLPIVVDDIIHKAVIEVNEEASGSKEAN</sequence>
<evidence type="ECO:0000313" key="5">
    <source>
        <dbReference type="Proteomes" id="UP001231189"/>
    </source>
</evidence>
<evidence type="ECO:0000256" key="1">
    <source>
        <dbReference type="ARBA" id="ARBA00009500"/>
    </source>
</evidence>
<dbReference type="GO" id="GO:0005615">
    <property type="term" value="C:extracellular space"/>
    <property type="evidence" value="ECO:0007669"/>
    <property type="project" value="InterPro"/>
</dbReference>